<dbReference type="SMR" id="A0A3G1GI46"/>
<dbReference type="InterPro" id="IPR009079">
    <property type="entry name" value="4_helix_cytokine-like_core"/>
</dbReference>
<dbReference type="Gene3D" id="1.20.1250.10">
    <property type="match status" value="1"/>
</dbReference>
<comment type="similarity">
    <text evidence="2">Belongs to the leptin family.</text>
</comment>
<keyword evidence="7" id="KW-0732">Signal</keyword>
<evidence type="ECO:0000256" key="6">
    <source>
        <dbReference type="SAM" id="MobiDB-lite"/>
    </source>
</evidence>
<comment type="subcellular location">
    <subcellularLocation>
        <location evidence="1">Secreted</location>
    </subcellularLocation>
</comment>
<dbReference type="Pfam" id="PF02024">
    <property type="entry name" value="Leptin"/>
    <property type="match status" value="1"/>
</dbReference>
<dbReference type="SUPFAM" id="SSF47266">
    <property type="entry name" value="4-helical cytokines"/>
    <property type="match status" value="1"/>
</dbReference>
<feature type="signal peptide" evidence="7">
    <location>
        <begin position="1"/>
        <end position="21"/>
    </location>
</feature>
<protein>
    <recommendedName>
        <fullName evidence="3">Leptin</fullName>
    </recommendedName>
    <alternativeName>
        <fullName evidence="5">Obesity factor</fullName>
    </alternativeName>
</protein>
<evidence type="ECO:0000256" key="3">
    <source>
        <dbReference type="ARBA" id="ARBA00021421"/>
    </source>
</evidence>
<dbReference type="InterPro" id="IPR000065">
    <property type="entry name" value="Leptin"/>
</dbReference>
<name>A0A3G1GI46_CHICK</name>
<evidence type="ECO:0000256" key="7">
    <source>
        <dbReference type="SAM" id="SignalP"/>
    </source>
</evidence>
<dbReference type="GO" id="GO:0005179">
    <property type="term" value="F:hormone activity"/>
    <property type="evidence" value="ECO:0007669"/>
    <property type="project" value="InterPro"/>
</dbReference>
<proteinExistence type="evidence at transcript level"/>
<organism evidence="8">
    <name type="scientific">Gallus gallus</name>
    <name type="common">Chicken</name>
    <dbReference type="NCBI Taxonomy" id="9031"/>
    <lineage>
        <taxon>Eukaryota</taxon>
        <taxon>Metazoa</taxon>
        <taxon>Chordata</taxon>
        <taxon>Craniata</taxon>
        <taxon>Vertebrata</taxon>
        <taxon>Euteleostomi</taxon>
        <taxon>Archelosauria</taxon>
        <taxon>Archosauria</taxon>
        <taxon>Dinosauria</taxon>
        <taxon>Saurischia</taxon>
        <taxon>Theropoda</taxon>
        <taxon>Coelurosauria</taxon>
        <taxon>Aves</taxon>
        <taxon>Neognathae</taxon>
        <taxon>Galloanserae</taxon>
        <taxon>Galliformes</taxon>
        <taxon>Phasianidae</taxon>
        <taxon>Phasianinae</taxon>
        <taxon>Gallus</taxon>
    </lineage>
</organism>
<dbReference type="GO" id="GO:0005576">
    <property type="term" value="C:extracellular region"/>
    <property type="evidence" value="ECO:0007669"/>
    <property type="project" value="UniProtKB-SubCell"/>
</dbReference>
<feature type="compositionally biased region" description="Pro residues" evidence="6">
    <location>
        <begin position="81"/>
        <end position="91"/>
    </location>
</feature>
<dbReference type="AlphaFoldDB" id="A0A3G1GI46"/>
<feature type="chain" id="PRO_5018254627" description="Leptin" evidence="7">
    <location>
        <begin position="22"/>
        <end position="197"/>
    </location>
</feature>
<sequence>MAFPVRCLCALLWLWLQLAKGGGGRRCVGGGALWVAFSPPPPSPPRAEKLRADARSLSRTLSARLGDVKPPPPSLRLSAPDPLPPADPPPNLGAAEQRLRRFQRLLQALPPTPLLLQLRSDLDNLCSLLQAMAVLKGCGDPLGPGPPPYEHRDPPQLEPELKELLEEAPHTVAAMALGRLRSCVEGVVVGLEGGVGC</sequence>
<evidence type="ECO:0000256" key="1">
    <source>
        <dbReference type="ARBA" id="ARBA00004613"/>
    </source>
</evidence>
<evidence type="ECO:0000313" key="8">
    <source>
        <dbReference type="EMBL" id="APC23099.1"/>
    </source>
</evidence>
<evidence type="ECO:0000256" key="2">
    <source>
        <dbReference type="ARBA" id="ARBA00005834"/>
    </source>
</evidence>
<reference evidence="8" key="1">
    <citation type="journal article" date="2016" name="Agri Gene 1">
        <title>Identification of a GC-rich leptin gene in chicken.</title>
        <authorList>
            <person name="Farkasova H."/>
            <person name="Hron T."/>
            <person name="Paces J."/>
            <person name="Pajer P."/>
            <person name="Elleder D."/>
        </authorList>
    </citation>
    <scope>NUCLEOTIDE SEQUENCE</scope>
</reference>
<evidence type="ECO:0000256" key="4">
    <source>
        <dbReference type="ARBA" id="ARBA00022525"/>
    </source>
</evidence>
<feature type="region of interest" description="Disordered" evidence="6">
    <location>
        <begin position="61"/>
        <end position="93"/>
    </location>
</feature>
<accession>A0A3G1GI46</accession>
<dbReference type="PANTHER" id="PTHR11724:SF1">
    <property type="entry name" value="LEPTIN"/>
    <property type="match status" value="1"/>
</dbReference>
<dbReference type="EMBL" id="KT970642">
    <property type="protein sequence ID" value="APC23099.1"/>
    <property type="molecule type" value="mRNA"/>
</dbReference>
<dbReference type="PANTHER" id="PTHR11724">
    <property type="entry name" value="LEPTIN"/>
    <property type="match status" value="1"/>
</dbReference>
<evidence type="ECO:0000256" key="5">
    <source>
        <dbReference type="ARBA" id="ARBA00030981"/>
    </source>
</evidence>
<keyword evidence="4" id="KW-0964">Secreted</keyword>